<sequence length="140" mass="15459" precursor="true">MTPDLSRILALDLGKRRIGLAISDPLRITAQGLPNLVRTRIRDDLDALEQLVKEREVGLVLLGNPINMKGTEGRQSGWVREFATAMEKRTGVPVKLWDERLTSVEAGRVLRSSGISIEKRAAAVDKLSAVILLQSYLDSL</sequence>
<dbReference type="EMBL" id="CP000473">
    <property type="protein sequence ID" value="ABJ87925.1"/>
    <property type="molecule type" value="Genomic_DNA"/>
</dbReference>
<dbReference type="PANTHER" id="PTHR33317:SF4">
    <property type="entry name" value="POLYNUCLEOTIDYL TRANSFERASE, RIBONUCLEASE H-LIKE SUPERFAMILY PROTEIN"/>
    <property type="match status" value="1"/>
</dbReference>
<keyword evidence="3 5" id="KW-0540">Nuclease</keyword>
<dbReference type="SMART" id="SM00732">
    <property type="entry name" value="YqgFc"/>
    <property type="match status" value="1"/>
</dbReference>
<dbReference type="Gene3D" id="3.30.420.140">
    <property type="entry name" value="YqgF/RNase H-like domain"/>
    <property type="match status" value="1"/>
</dbReference>
<keyword evidence="1 5" id="KW-0963">Cytoplasm</keyword>
<dbReference type="GO" id="GO:0016788">
    <property type="term" value="F:hydrolase activity, acting on ester bonds"/>
    <property type="evidence" value="ECO:0007669"/>
    <property type="project" value="UniProtKB-UniRule"/>
</dbReference>
<evidence type="ECO:0000256" key="2">
    <source>
        <dbReference type="ARBA" id="ARBA00022517"/>
    </source>
</evidence>
<protein>
    <recommendedName>
        <fullName evidence="5">Putative pre-16S rRNA nuclease</fullName>
        <ecNumber evidence="5">3.1.-.-</ecNumber>
    </recommendedName>
</protein>
<dbReference type="InterPro" id="IPR037027">
    <property type="entry name" value="YqgF/RNaseH-like_dom_sf"/>
</dbReference>
<dbReference type="eggNOG" id="COG0816">
    <property type="taxonomic scope" value="Bacteria"/>
</dbReference>
<dbReference type="InParanoid" id="Q01QZ5"/>
<evidence type="ECO:0000256" key="1">
    <source>
        <dbReference type="ARBA" id="ARBA00022490"/>
    </source>
</evidence>
<dbReference type="EC" id="3.1.-.-" evidence="5"/>
<evidence type="ECO:0000256" key="5">
    <source>
        <dbReference type="HAMAP-Rule" id="MF_00651"/>
    </source>
</evidence>
<dbReference type="GO" id="GO:0000967">
    <property type="term" value="P:rRNA 5'-end processing"/>
    <property type="evidence" value="ECO:0007669"/>
    <property type="project" value="UniProtKB-UniRule"/>
</dbReference>
<accession>Q01QZ5</accession>
<gene>
    <name evidence="7" type="ordered locus">Acid_7012</name>
</gene>
<dbReference type="HOGENOM" id="CLU_098240_2_0_0"/>
<dbReference type="KEGG" id="sus:Acid_7012"/>
<dbReference type="Pfam" id="PF03652">
    <property type="entry name" value="RuvX"/>
    <property type="match status" value="1"/>
</dbReference>
<proteinExistence type="inferred from homology"/>
<dbReference type="STRING" id="234267.Acid_7012"/>
<evidence type="ECO:0000313" key="7">
    <source>
        <dbReference type="EMBL" id="ABJ87925.1"/>
    </source>
</evidence>
<evidence type="ECO:0000256" key="3">
    <source>
        <dbReference type="ARBA" id="ARBA00022722"/>
    </source>
</evidence>
<keyword evidence="2 5" id="KW-0690">Ribosome biogenesis</keyword>
<feature type="domain" description="YqgF/RNase H-like" evidence="6">
    <location>
        <begin position="6"/>
        <end position="106"/>
    </location>
</feature>
<comment type="similarity">
    <text evidence="5">Belongs to the YqgF HJR family.</text>
</comment>
<evidence type="ECO:0000256" key="4">
    <source>
        <dbReference type="ARBA" id="ARBA00022801"/>
    </source>
</evidence>
<dbReference type="SUPFAM" id="SSF53098">
    <property type="entry name" value="Ribonuclease H-like"/>
    <property type="match status" value="1"/>
</dbReference>
<dbReference type="GO" id="GO:0004518">
    <property type="term" value="F:nuclease activity"/>
    <property type="evidence" value="ECO:0007669"/>
    <property type="project" value="UniProtKB-KW"/>
</dbReference>
<comment type="function">
    <text evidence="5">Could be a nuclease involved in processing of the 5'-end of pre-16S rRNA.</text>
</comment>
<organism evidence="7">
    <name type="scientific">Solibacter usitatus (strain Ellin6076)</name>
    <dbReference type="NCBI Taxonomy" id="234267"/>
    <lineage>
        <taxon>Bacteria</taxon>
        <taxon>Pseudomonadati</taxon>
        <taxon>Acidobacteriota</taxon>
        <taxon>Terriglobia</taxon>
        <taxon>Bryobacterales</taxon>
        <taxon>Solibacteraceae</taxon>
        <taxon>Candidatus Solibacter</taxon>
    </lineage>
</organism>
<evidence type="ECO:0000259" key="6">
    <source>
        <dbReference type="SMART" id="SM00732"/>
    </source>
</evidence>
<dbReference type="HAMAP" id="MF_00651">
    <property type="entry name" value="Nuclease_YqgF"/>
    <property type="match status" value="1"/>
</dbReference>
<reference evidence="7" key="1">
    <citation type="submission" date="2006-10" db="EMBL/GenBank/DDBJ databases">
        <title>Complete sequence of Solibacter usitatus Ellin6076.</title>
        <authorList>
            <consortium name="US DOE Joint Genome Institute"/>
            <person name="Copeland A."/>
            <person name="Lucas S."/>
            <person name="Lapidus A."/>
            <person name="Barry K."/>
            <person name="Detter J.C."/>
            <person name="Glavina del Rio T."/>
            <person name="Hammon N."/>
            <person name="Israni S."/>
            <person name="Dalin E."/>
            <person name="Tice H."/>
            <person name="Pitluck S."/>
            <person name="Thompson L.S."/>
            <person name="Brettin T."/>
            <person name="Bruce D."/>
            <person name="Han C."/>
            <person name="Tapia R."/>
            <person name="Gilna P."/>
            <person name="Schmutz J."/>
            <person name="Larimer F."/>
            <person name="Land M."/>
            <person name="Hauser L."/>
            <person name="Kyrpides N."/>
            <person name="Mikhailova N."/>
            <person name="Janssen P.H."/>
            <person name="Kuske C.R."/>
            <person name="Richardson P."/>
        </authorList>
    </citation>
    <scope>NUCLEOTIDE SEQUENCE</scope>
    <source>
        <strain evidence="7">Ellin6076</strain>
    </source>
</reference>
<dbReference type="InterPro" id="IPR006641">
    <property type="entry name" value="YqgF/RNaseH-like_dom"/>
</dbReference>
<dbReference type="CDD" id="cd16964">
    <property type="entry name" value="YqgF"/>
    <property type="match status" value="1"/>
</dbReference>
<comment type="subcellular location">
    <subcellularLocation>
        <location evidence="5">Cytoplasm</location>
    </subcellularLocation>
</comment>
<dbReference type="NCBIfam" id="TIGR00250">
    <property type="entry name" value="RNAse_H_YqgF"/>
    <property type="match status" value="1"/>
</dbReference>
<dbReference type="InterPro" id="IPR012337">
    <property type="entry name" value="RNaseH-like_sf"/>
</dbReference>
<name>Q01QZ5_SOLUE</name>
<dbReference type="FunCoup" id="Q01QZ5">
    <property type="interactions" value="396"/>
</dbReference>
<dbReference type="PANTHER" id="PTHR33317">
    <property type="entry name" value="POLYNUCLEOTIDYL TRANSFERASE, RIBONUCLEASE H-LIKE SUPERFAMILY PROTEIN"/>
    <property type="match status" value="1"/>
</dbReference>
<dbReference type="AlphaFoldDB" id="Q01QZ5"/>
<dbReference type="GO" id="GO:0005829">
    <property type="term" value="C:cytosol"/>
    <property type="evidence" value="ECO:0007669"/>
    <property type="project" value="TreeGrafter"/>
</dbReference>
<keyword evidence="4 5" id="KW-0378">Hydrolase</keyword>
<dbReference type="InterPro" id="IPR005227">
    <property type="entry name" value="YqgF"/>
</dbReference>